<evidence type="ECO:0000259" key="6">
    <source>
        <dbReference type="Pfam" id="PF00425"/>
    </source>
</evidence>
<dbReference type="EMBL" id="JAHHHD010000001">
    <property type="protein sequence ID" value="MBW4657298.1"/>
    <property type="molecule type" value="Genomic_DNA"/>
</dbReference>
<name>A0A951Q6M2_9CYAN</name>
<dbReference type="Gene3D" id="3.60.120.10">
    <property type="entry name" value="Anthranilate synthase"/>
    <property type="match status" value="1"/>
</dbReference>
<keyword evidence="4 7" id="KW-0413">Isomerase</keyword>
<dbReference type="InterPro" id="IPR015890">
    <property type="entry name" value="Chorismate_C"/>
</dbReference>
<reference evidence="7" key="1">
    <citation type="submission" date="2021-05" db="EMBL/GenBank/DDBJ databases">
        <authorList>
            <person name="Pietrasiak N."/>
            <person name="Ward R."/>
            <person name="Stajich J.E."/>
            <person name="Kurbessoian T."/>
        </authorList>
    </citation>
    <scope>NUCLEOTIDE SEQUENCE</scope>
    <source>
        <strain evidence="7">UHER 2000/2452</strain>
    </source>
</reference>
<accession>A0A951Q6M2</accession>
<evidence type="ECO:0000256" key="2">
    <source>
        <dbReference type="ARBA" id="ARBA00005297"/>
    </source>
</evidence>
<dbReference type="PANTHER" id="PTHR42839">
    <property type="entry name" value="ISOCHORISMATE SYNTHASE ENTC"/>
    <property type="match status" value="1"/>
</dbReference>
<comment type="catalytic activity">
    <reaction evidence="1">
        <text>chorismate = isochorismate</text>
        <dbReference type="Rhea" id="RHEA:18985"/>
        <dbReference type="ChEBI" id="CHEBI:29748"/>
        <dbReference type="ChEBI" id="CHEBI:29780"/>
        <dbReference type="EC" id="5.4.4.2"/>
    </reaction>
</comment>
<sequence length="487" mass="54565">MQCQSAFTGLSLFQDCQQLYQFLDFCQRKSIEDEQSKIASVFLEIDAIDPLAVLDQWSKPHQLHFYFENREQEWAIAAIDAAMSFEVSGSHRFLAVQQFVQTCFNQLIASSTSNFPGAVPRFFCSFAFFDQAAQDAEHTEITPAFAPATAFLPQWQVMRWRDRSAILANFLIHPQSNLEDVTQAIWHQAQAISATPSHPFNFSHPMLDLLNRSEALKRWQIIDTFPFSTAVASALLDIQQQHFHKLVLAHAIDVVSGLPFQIGRSLHNLRQRYPDCHVFSTGNGRGQSFIGASPERLLSIQNQLLTTDALAGSAPRGKTTHEDRQFARQLMSSDKEQREHRVVVDFITERLAALGLVPQRAIAPVLLPLSNIQHLHTPIQAAFPTDRHPLEILAALHPTPAVAGMPRIAACQQIQRYEQFERSLYAAPLGWVDAQGNAEFIVGIRSALLQGNRARLYAGAGIVAGSEPEREFAEVRLKLQALLQALI</sequence>
<dbReference type="InterPro" id="IPR005801">
    <property type="entry name" value="ADC_synthase"/>
</dbReference>
<evidence type="ECO:0000256" key="4">
    <source>
        <dbReference type="ARBA" id="ARBA00023235"/>
    </source>
</evidence>
<gene>
    <name evidence="7" type="ORF">KME15_01380</name>
</gene>
<dbReference type="GO" id="GO:0008909">
    <property type="term" value="F:isochorismate synthase activity"/>
    <property type="evidence" value="ECO:0007669"/>
    <property type="project" value="UniProtKB-EC"/>
</dbReference>
<dbReference type="EC" id="5.4.4.2" evidence="3"/>
<dbReference type="Pfam" id="PF00425">
    <property type="entry name" value="Chorismate_bind"/>
    <property type="match status" value="1"/>
</dbReference>
<comment type="similarity">
    <text evidence="2">Belongs to the isochorismate synthase family.</text>
</comment>
<evidence type="ECO:0000256" key="3">
    <source>
        <dbReference type="ARBA" id="ARBA00012824"/>
    </source>
</evidence>
<dbReference type="InterPro" id="IPR004561">
    <property type="entry name" value="IsoChor_synthase"/>
</dbReference>
<reference evidence="7" key="2">
    <citation type="journal article" date="2022" name="Microbiol. Resour. Announc.">
        <title>Metagenome Sequencing to Explore Phylogenomics of Terrestrial Cyanobacteria.</title>
        <authorList>
            <person name="Ward R.D."/>
            <person name="Stajich J.E."/>
            <person name="Johansen J.R."/>
            <person name="Huntemann M."/>
            <person name="Clum A."/>
            <person name="Foster B."/>
            <person name="Foster B."/>
            <person name="Roux S."/>
            <person name="Palaniappan K."/>
            <person name="Varghese N."/>
            <person name="Mukherjee S."/>
            <person name="Reddy T.B.K."/>
            <person name="Daum C."/>
            <person name="Copeland A."/>
            <person name="Chen I.A."/>
            <person name="Ivanova N.N."/>
            <person name="Kyrpides N.C."/>
            <person name="Shapiro N."/>
            <person name="Eloe-Fadrosh E.A."/>
            <person name="Pietrasiak N."/>
        </authorList>
    </citation>
    <scope>NUCLEOTIDE SEQUENCE</scope>
    <source>
        <strain evidence="7">UHER 2000/2452</strain>
    </source>
</reference>
<dbReference type="SUPFAM" id="SSF56322">
    <property type="entry name" value="ADC synthase"/>
    <property type="match status" value="1"/>
</dbReference>
<dbReference type="AlphaFoldDB" id="A0A951Q6M2"/>
<feature type="domain" description="Chorismate-utilising enzyme C-terminal" evidence="6">
    <location>
        <begin position="227"/>
        <end position="478"/>
    </location>
</feature>
<proteinExistence type="inferred from homology"/>
<evidence type="ECO:0000313" key="7">
    <source>
        <dbReference type="EMBL" id="MBW4657298.1"/>
    </source>
</evidence>
<dbReference type="Proteomes" id="UP000757435">
    <property type="component" value="Unassembled WGS sequence"/>
</dbReference>
<organism evidence="7 8">
    <name type="scientific">Drouetiella hepatica Uher 2000/2452</name>
    <dbReference type="NCBI Taxonomy" id="904376"/>
    <lineage>
        <taxon>Bacteria</taxon>
        <taxon>Bacillati</taxon>
        <taxon>Cyanobacteriota</taxon>
        <taxon>Cyanophyceae</taxon>
        <taxon>Oculatellales</taxon>
        <taxon>Oculatellaceae</taxon>
        <taxon>Drouetiella</taxon>
    </lineage>
</organism>
<protein>
    <recommendedName>
        <fullName evidence="3">isochorismate synthase</fullName>
        <ecNumber evidence="3">5.4.4.2</ecNumber>
    </recommendedName>
    <alternativeName>
        <fullName evidence="5">Isochorismate mutase</fullName>
    </alternativeName>
</protein>
<dbReference type="NCBIfam" id="TIGR00543">
    <property type="entry name" value="isochor_syn"/>
    <property type="match status" value="1"/>
</dbReference>
<evidence type="ECO:0000313" key="8">
    <source>
        <dbReference type="Proteomes" id="UP000757435"/>
    </source>
</evidence>
<comment type="caution">
    <text evidence="7">The sequence shown here is derived from an EMBL/GenBank/DDBJ whole genome shotgun (WGS) entry which is preliminary data.</text>
</comment>
<evidence type="ECO:0000256" key="1">
    <source>
        <dbReference type="ARBA" id="ARBA00000799"/>
    </source>
</evidence>
<dbReference type="PANTHER" id="PTHR42839:SF2">
    <property type="entry name" value="ISOCHORISMATE SYNTHASE ENTC"/>
    <property type="match status" value="1"/>
</dbReference>
<evidence type="ECO:0000256" key="5">
    <source>
        <dbReference type="ARBA" id="ARBA00041564"/>
    </source>
</evidence>